<dbReference type="PATRIC" id="fig|1423719.4.peg.1057"/>
<dbReference type="STRING" id="1423719.FC66_GL001036"/>
<evidence type="ECO:0000256" key="5">
    <source>
        <dbReference type="PIRNR" id="PIRNR005096"/>
    </source>
</evidence>
<dbReference type="SUPFAM" id="SSF74650">
    <property type="entry name" value="Galactose mutarotase-like"/>
    <property type="match status" value="1"/>
</dbReference>
<dbReference type="InterPro" id="IPR011013">
    <property type="entry name" value="Gal_mutarotase_sf_dom"/>
</dbReference>
<name>A0A0R1HGZ6_9LACO</name>
<evidence type="ECO:0000256" key="3">
    <source>
        <dbReference type="ARBA" id="ARBA00023235"/>
    </source>
</evidence>
<dbReference type="PANTHER" id="PTHR10091">
    <property type="entry name" value="ALDOSE-1-EPIMERASE"/>
    <property type="match status" value="1"/>
</dbReference>
<dbReference type="Gene3D" id="2.70.98.10">
    <property type="match status" value="1"/>
</dbReference>
<dbReference type="AlphaFoldDB" id="A0A0R1HGZ6"/>
<evidence type="ECO:0000256" key="1">
    <source>
        <dbReference type="ARBA" id="ARBA00005028"/>
    </source>
</evidence>
<dbReference type="OrthoDB" id="9779408at2"/>
<comment type="function">
    <text evidence="5">Catalyzes the interconversion of alpha and beta anomers of maltose.</text>
</comment>
<dbReference type="NCBIfam" id="NF008277">
    <property type="entry name" value="PRK11055.1"/>
    <property type="match status" value="1"/>
</dbReference>
<dbReference type="GO" id="GO:0006006">
    <property type="term" value="P:glucose metabolic process"/>
    <property type="evidence" value="ECO:0007669"/>
    <property type="project" value="TreeGrafter"/>
</dbReference>
<comment type="caution">
    <text evidence="9">The sequence shown here is derived from an EMBL/GenBank/DDBJ whole genome shotgun (WGS) entry which is preliminary data.</text>
</comment>
<dbReference type="EMBL" id="AZDI01000004">
    <property type="protein sequence ID" value="KRK45806.1"/>
    <property type="molecule type" value="Genomic_DNA"/>
</dbReference>
<feature type="active site" description="Proton donor" evidence="6">
    <location>
        <position position="174"/>
    </location>
</feature>
<dbReference type="InterPro" id="IPR008183">
    <property type="entry name" value="Aldose_1/G6P_1-epimerase"/>
</dbReference>
<sequence length="342" mass="37694">MQITTKDFGNDYSLITITNDNGFELSLTDLGARIVSLKVPVSTGKREIVLGFDSASEYLQKDSFIGASIGRVAGRIKDGKFNIDDQSYQVQINEGTNTLHGGTPGFDTKKWAYKIVEGQNESSVIFHLDSPEGEHGFPGNMSIDVTYTFNNDNIWHLETTAKTDKDTLYNPTNHVYFNVMGDVTETIDDNSLQVDSDYFAPLQPNSIPTGEKMAVDGTPYDFRQAKTLREVFSSDFAQKNQVNGIDHPFFLNNPMVGKESAKLVSADKEVSVSVSTDATSLVMFTANFGDDTPIMHGKKLANHAAITFETQAAPGSERFPEFGDIVLRAGDTYKTVTEFKLN</sequence>
<dbReference type="EC" id="5.1.3.21" evidence="5"/>
<protein>
    <recommendedName>
        <fullName evidence="5">Maltose epimerase</fullName>
        <ecNumber evidence="5">5.1.3.21</ecNumber>
    </recommendedName>
</protein>
<feature type="binding site" evidence="8">
    <location>
        <begin position="174"/>
        <end position="176"/>
    </location>
    <ligand>
        <name>beta-D-galactose</name>
        <dbReference type="ChEBI" id="CHEBI:27667"/>
    </ligand>
</feature>
<dbReference type="InterPro" id="IPR015443">
    <property type="entry name" value="Aldose_1-epimerase"/>
</dbReference>
<dbReference type="GO" id="GO:0030246">
    <property type="term" value="F:carbohydrate binding"/>
    <property type="evidence" value="ECO:0007669"/>
    <property type="project" value="InterPro"/>
</dbReference>
<evidence type="ECO:0000313" key="9">
    <source>
        <dbReference type="EMBL" id="KRK45806.1"/>
    </source>
</evidence>
<evidence type="ECO:0000256" key="2">
    <source>
        <dbReference type="ARBA" id="ARBA00006206"/>
    </source>
</evidence>
<dbReference type="GO" id="GO:0004034">
    <property type="term" value="F:aldose 1-epimerase activity"/>
    <property type="evidence" value="ECO:0007669"/>
    <property type="project" value="TreeGrafter"/>
</dbReference>
<dbReference type="Pfam" id="PF01263">
    <property type="entry name" value="Aldose_epim"/>
    <property type="match status" value="1"/>
</dbReference>
<evidence type="ECO:0000313" key="10">
    <source>
        <dbReference type="Proteomes" id="UP000051450"/>
    </source>
</evidence>
<dbReference type="UniPathway" id="UPA00242"/>
<evidence type="ECO:0000256" key="8">
    <source>
        <dbReference type="PIRSR" id="PIRSR005096-3"/>
    </source>
</evidence>
<comment type="pathway">
    <text evidence="1 5">Carbohydrate metabolism; hexose metabolism.</text>
</comment>
<keyword evidence="4 5" id="KW-0119">Carbohydrate metabolism</keyword>
<keyword evidence="10" id="KW-1185">Reference proteome</keyword>
<evidence type="ECO:0000256" key="7">
    <source>
        <dbReference type="PIRSR" id="PIRSR005096-2"/>
    </source>
</evidence>
<comment type="catalytic activity">
    <reaction evidence="5">
        <text>alpha-maltose = beta-maltose</text>
        <dbReference type="Rhea" id="RHEA:21228"/>
        <dbReference type="ChEBI" id="CHEBI:18147"/>
        <dbReference type="ChEBI" id="CHEBI:18167"/>
        <dbReference type="EC" id="5.1.3.21"/>
    </reaction>
</comment>
<dbReference type="Proteomes" id="UP000051450">
    <property type="component" value="Unassembled WGS sequence"/>
</dbReference>
<accession>A0A0R1HGZ6</accession>
<evidence type="ECO:0000256" key="6">
    <source>
        <dbReference type="PIRSR" id="PIRSR005096-1"/>
    </source>
</evidence>
<dbReference type="GO" id="GO:0050558">
    <property type="term" value="F:maltose epimerase activity"/>
    <property type="evidence" value="ECO:0007669"/>
    <property type="project" value="UniProtKB-EC"/>
</dbReference>
<organism evidence="9 10">
    <name type="scientific">Dellaglioa algida DSM 15638</name>
    <dbReference type="NCBI Taxonomy" id="1423719"/>
    <lineage>
        <taxon>Bacteria</taxon>
        <taxon>Bacillati</taxon>
        <taxon>Bacillota</taxon>
        <taxon>Bacilli</taxon>
        <taxon>Lactobacillales</taxon>
        <taxon>Lactobacillaceae</taxon>
        <taxon>Dellaglioa</taxon>
    </lineage>
</organism>
<dbReference type="RefSeq" id="WP_057974100.1">
    <property type="nucleotide sequence ID" value="NZ_AZDI01000004.1"/>
</dbReference>
<dbReference type="PANTHER" id="PTHR10091:SF0">
    <property type="entry name" value="GALACTOSE MUTAROTASE"/>
    <property type="match status" value="1"/>
</dbReference>
<dbReference type="InterPro" id="IPR047215">
    <property type="entry name" value="Galactose_mutarotase-like"/>
</dbReference>
<comment type="similarity">
    <text evidence="2 5">Belongs to the aldose epimerase family.</text>
</comment>
<gene>
    <name evidence="9" type="ORF">FC66_GL001036</name>
</gene>
<dbReference type="GO" id="GO:0033499">
    <property type="term" value="P:galactose catabolic process via UDP-galactose, Leloir pathway"/>
    <property type="evidence" value="ECO:0007669"/>
    <property type="project" value="TreeGrafter"/>
</dbReference>
<dbReference type="GO" id="GO:0005737">
    <property type="term" value="C:cytoplasm"/>
    <property type="evidence" value="ECO:0007669"/>
    <property type="project" value="TreeGrafter"/>
</dbReference>
<reference evidence="9 10" key="1">
    <citation type="journal article" date="2015" name="Genome Announc.">
        <title>Expanding the biotechnology potential of lactobacilli through comparative genomics of 213 strains and associated genera.</title>
        <authorList>
            <person name="Sun Z."/>
            <person name="Harris H.M."/>
            <person name="McCann A."/>
            <person name="Guo C."/>
            <person name="Argimon S."/>
            <person name="Zhang W."/>
            <person name="Yang X."/>
            <person name="Jeffery I.B."/>
            <person name="Cooney J.C."/>
            <person name="Kagawa T.F."/>
            <person name="Liu W."/>
            <person name="Song Y."/>
            <person name="Salvetti E."/>
            <person name="Wrobel A."/>
            <person name="Rasinkangas P."/>
            <person name="Parkhill J."/>
            <person name="Rea M.C."/>
            <person name="O'Sullivan O."/>
            <person name="Ritari J."/>
            <person name="Douillard F.P."/>
            <person name="Paul Ross R."/>
            <person name="Yang R."/>
            <person name="Briner A.E."/>
            <person name="Felis G.E."/>
            <person name="de Vos W.M."/>
            <person name="Barrangou R."/>
            <person name="Klaenhammer T.R."/>
            <person name="Caufield P.W."/>
            <person name="Cui Y."/>
            <person name="Zhang H."/>
            <person name="O'Toole P.W."/>
        </authorList>
    </citation>
    <scope>NUCLEOTIDE SEQUENCE [LARGE SCALE GENOMIC DNA]</scope>
    <source>
        <strain evidence="9 10">DSM 15638</strain>
    </source>
</reference>
<dbReference type="CDD" id="cd09019">
    <property type="entry name" value="galactose_mutarotase_like"/>
    <property type="match status" value="1"/>
</dbReference>
<proteinExistence type="inferred from homology"/>
<evidence type="ECO:0000256" key="4">
    <source>
        <dbReference type="ARBA" id="ARBA00023277"/>
    </source>
</evidence>
<feature type="binding site" evidence="7">
    <location>
        <position position="246"/>
    </location>
    <ligand>
        <name>beta-D-galactose</name>
        <dbReference type="ChEBI" id="CHEBI:27667"/>
    </ligand>
</feature>
<dbReference type="InterPro" id="IPR014718">
    <property type="entry name" value="GH-type_carb-bd"/>
</dbReference>
<keyword evidence="3 5" id="KW-0413">Isomerase</keyword>
<dbReference type="PIRSF" id="PIRSF005096">
    <property type="entry name" value="GALM"/>
    <property type="match status" value="1"/>
</dbReference>
<feature type="active site" description="Proton acceptor" evidence="6">
    <location>
        <position position="309"/>
    </location>
</feature>